<organism evidence="1 2">
    <name type="scientific">Paenibacillus rhizovicinus</name>
    <dbReference type="NCBI Taxonomy" id="2704463"/>
    <lineage>
        <taxon>Bacteria</taxon>
        <taxon>Bacillati</taxon>
        <taxon>Bacillota</taxon>
        <taxon>Bacilli</taxon>
        <taxon>Bacillales</taxon>
        <taxon>Paenibacillaceae</taxon>
        <taxon>Paenibacillus</taxon>
    </lineage>
</organism>
<dbReference type="EMBL" id="CP048286">
    <property type="protein sequence ID" value="QHW34826.1"/>
    <property type="molecule type" value="Genomic_DNA"/>
</dbReference>
<proteinExistence type="predicted"/>
<dbReference type="Proteomes" id="UP000479114">
    <property type="component" value="Chromosome"/>
</dbReference>
<accession>A0A6C0P8T2</accession>
<evidence type="ECO:0000313" key="1">
    <source>
        <dbReference type="EMBL" id="QHW34826.1"/>
    </source>
</evidence>
<name>A0A6C0P8T2_9BACL</name>
<keyword evidence="2" id="KW-1185">Reference proteome</keyword>
<reference evidence="1 2" key="1">
    <citation type="submission" date="2020-02" db="EMBL/GenBank/DDBJ databases">
        <title>Paenibacillus sp. nov., isolated from rhizosphere soil of tomato.</title>
        <authorList>
            <person name="Weon H.-Y."/>
            <person name="Lee S.A."/>
        </authorList>
    </citation>
    <scope>NUCLEOTIDE SEQUENCE [LARGE SCALE GENOMIC DNA]</scope>
    <source>
        <strain evidence="1 2">14171R-81</strain>
    </source>
</reference>
<dbReference type="RefSeq" id="WP_162644978.1">
    <property type="nucleotide sequence ID" value="NZ_CP048286.1"/>
</dbReference>
<evidence type="ECO:0000313" key="2">
    <source>
        <dbReference type="Proteomes" id="UP000479114"/>
    </source>
</evidence>
<dbReference type="KEGG" id="prz:GZH47_31220"/>
<dbReference type="AlphaFoldDB" id="A0A6C0P8T2"/>
<sequence>MTASMRSFMDKLIDYAGLFPPAQLPMEKAIQQYHDYSHDPDSWMLGRFVIPDSRLVELAPYMALFAVHHPLRLSVIGGRTRTAAECVMQFMKSMERVETFRKLNPEAVVIDMLELPLPPVPIQAQLLEELGNGASKLGLRTYCELTYALDAGWEANMLEALQAIADHNAVAVHEARIDVKVRSGGLAADAFPTPYQIATVLEACRDRSIALKFTAGLHHPIRMFRPEVNAKMHGFLNVFAAGLLASALSLDRHRITEIVEDEQAEHFHFSDEGLCWQNLFISSADISAYRHSACSSYGSCSFDEPREELRALQLLEQRRS</sequence>
<gene>
    <name evidence="1" type="ORF">GZH47_31220</name>
</gene>
<protein>
    <submittedName>
        <fullName evidence="1">Uncharacterized protein</fullName>
    </submittedName>
</protein>